<dbReference type="InterPro" id="IPR040726">
    <property type="entry name" value="HalOD2"/>
</dbReference>
<keyword evidence="3" id="KW-1185">Reference proteome</keyword>
<reference evidence="2 3" key="1">
    <citation type="submission" date="2019-02" db="EMBL/GenBank/DDBJ databases">
        <title>Haloarcula mannanilyticum sp. nov., a mannan degrading haloarchaeon isolated from commercial salt.</title>
        <authorList>
            <person name="Enomoto S."/>
            <person name="Shimane Y."/>
            <person name="Kamekura M."/>
            <person name="Ito T."/>
            <person name="Moriya O."/>
            <person name="Ihara K."/>
            <person name="Takahashi-Ando N."/>
            <person name="Fukushima Y."/>
            <person name="Yoshida Y."/>
            <person name="Usama R."/>
            <person name="Takai K."/>
            <person name="Minegishi H."/>
        </authorList>
    </citation>
    <scope>NUCLEOTIDE SEQUENCE [LARGE SCALE GENOMIC DNA]</scope>
    <source>
        <strain evidence="2 3">MD130-1</strain>
    </source>
</reference>
<feature type="domain" description="Halobacterial output" evidence="1">
    <location>
        <begin position="201"/>
        <end position="249"/>
    </location>
</feature>
<evidence type="ECO:0000313" key="2">
    <source>
        <dbReference type="EMBL" id="GCF15150.1"/>
    </source>
</evidence>
<sequence length="253" mass="28613">MGLPASTVVICEDNKTRSDLYTLWLETYEVEQALTEKQAVAAFDGDTAVLIIGHSFSDGETDTVIEQCESQAPRCRILGIREQSGALPVSKYDTELSRPVFEADLTECVKGLVCRANYQLLLEHYYRTTVAMSSFEWQADDEPVDDDRYNRLRQRAKRLQNGLSQLRTRMADEDVRAVVRDITVDEITGVDSKESFKNKYRPDGCSRCGQDWSEPTDGDASATQLGAYVWRCVNCGHVQMHTDPSHRHIGSYR</sequence>
<proteinExistence type="predicted"/>
<evidence type="ECO:0000259" key="1">
    <source>
        <dbReference type="Pfam" id="PF18547"/>
    </source>
</evidence>
<dbReference type="Pfam" id="PF18547">
    <property type="entry name" value="HalOD2"/>
    <property type="match status" value="1"/>
</dbReference>
<organism evidence="2 3">
    <name type="scientific">Haloarcula mannanilytica</name>
    <dbReference type="NCBI Taxonomy" id="2509225"/>
    <lineage>
        <taxon>Archaea</taxon>
        <taxon>Methanobacteriati</taxon>
        <taxon>Methanobacteriota</taxon>
        <taxon>Stenosarchaea group</taxon>
        <taxon>Halobacteria</taxon>
        <taxon>Halobacteriales</taxon>
        <taxon>Haloarculaceae</taxon>
        <taxon>Haloarcula</taxon>
    </lineage>
</organism>
<accession>A0A4C2EP05</accession>
<evidence type="ECO:0000313" key="3">
    <source>
        <dbReference type="Proteomes" id="UP000304382"/>
    </source>
</evidence>
<gene>
    <name evidence="2" type="ORF">Harman_30850</name>
</gene>
<dbReference type="Proteomes" id="UP000304382">
    <property type="component" value="Unassembled WGS sequence"/>
</dbReference>
<dbReference type="AlphaFoldDB" id="A0A4C2EP05"/>
<protein>
    <recommendedName>
        <fullName evidence="1">Halobacterial output domain-containing protein</fullName>
    </recommendedName>
</protein>
<dbReference type="OrthoDB" id="321042at2157"/>
<dbReference type="EMBL" id="BIXZ01000006">
    <property type="protein sequence ID" value="GCF15150.1"/>
    <property type="molecule type" value="Genomic_DNA"/>
</dbReference>
<comment type="caution">
    <text evidence="2">The sequence shown here is derived from an EMBL/GenBank/DDBJ whole genome shotgun (WGS) entry which is preliminary data.</text>
</comment>
<dbReference type="RefSeq" id="WP_137684681.1">
    <property type="nucleotide sequence ID" value="NZ_BIXZ01000006.1"/>
</dbReference>
<name>A0A4C2EP05_9EURY</name>